<dbReference type="AlphaFoldDB" id="U2PHR1"/>
<comment type="caution">
    <text evidence="1">The sequence shown here is derived from an EMBL/GenBank/DDBJ whole genome shotgun (WGS) entry which is preliminary data.</text>
</comment>
<name>U2PHR1_9ACTN</name>
<dbReference type="EMBL" id="ACVN02000315">
    <property type="protein sequence ID" value="ERK50070.1"/>
    <property type="molecule type" value="Genomic_DNA"/>
</dbReference>
<evidence type="ECO:0000313" key="1">
    <source>
        <dbReference type="EMBL" id="ERK50070.1"/>
    </source>
</evidence>
<protein>
    <submittedName>
        <fullName evidence="1">Uncharacterized protein</fullName>
    </submittedName>
</protein>
<evidence type="ECO:0000313" key="2">
    <source>
        <dbReference type="Proteomes" id="UP000017052"/>
    </source>
</evidence>
<sequence length="59" mass="6036">MNGLRPDHGAGLAGAALDLGNHAGLPDASVHALSATSQDLGLRPDSATRNLVWFRTTNG</sequence>
<keyword evidence="2" id="KW-1185">Reference proteome</keyword>
<accession>U2PHR1</accession>
<gene>
    <name evidence="1" type="ORF">HMPREF0682_2432</name>
</gene>
<organism evidence="1 2">
    <name type="scientific">Propionibacterium acidifaciens F0233</name>
    <dbReference type="NCBI Taxonomy" id="553198"/>
    <lineage>
        <taxon>Bacteria</taxon>
        <taxon>Bacillati</taxon>
        <taxon>Actinomycetota</taxon>
        <taxon>Actinomycetes</taxon>
        <taxon>Propionibacteriales</taxon>
        <taxon>Propionibacteriaceae</taxon>
        <taxon>Propionibacterium</taxon>
    </lineage>
</organism>
<dbReference type="Proteomes" id="UP000017052">
    <property type="component" value="Unassembled WGS sequence"/>
</dbReference>
<reference evidence="1" key="1">
    <citation type="submission" date="2013-08" db="EMBL/GenBank/DDBJ databases">
        <authorList>
            <person name="Durkin A.S."/>
            <person name="Haft D.R."/>
            <person name="McCorrison J."/>
            <person name="Torralba M."/>
            <person name="Gillis M."/>
            <person name="Haft D.H."/>
            <person name="Methe B."/>
            <person name="Sutton G."/>
            <person name="Nelson K.E."/>
        </authorList>
    </citation>
    <scope>NUCLEOTIDE SEQUENCE [LARGE SCALE GENOMIC DNA]</scope>
    <source>
        <strain evidence="1">F0233</strain>
    </source>
</reference>
<proteinExistence type="predicted"/>